<feature type="region of interest" description="Disordered" evidence="1">
    <location>
        <begin position="21"/>
        <end position="40"/>
    </location>
</feature>
<proteinExistence type="predicted"/>
<reference evidence="4 5" key="1">
    <citation type="journal article" date="2014" name="BMC Genomics">
        <title>Genomic comparison of sporeforming bacilli isolated from milk.</title>
        <authorList>
            <person name="Moreno Switt A.I."/>
            <person name="Andrus A.D."/>
            <person name="Ranieri M.L."/>
            <person name="Orsi R.H."/>
            <person name="Ivy R."/>
            <person name="den Bakker H.C."/>
            <person name="Martin N.H."/>
            <person name="Wiedmann M."/>
            <person name="Boor K.J."/>
        </authorList>
    </citation>
    <scope>NUCLEOTIDE SEQUENCE [LARGE SCALE GENOMIC DNA]</scope>
    <source>
        <strain evidence="4 5">FSL R5-213</strain>
    </source>
</reference>
<dbReference type="PANTHER" id="PTHR31157:SF1">
    <property type="entry name" value="SCP DOMAIN-CONTAINING PROTEIN"/>
    <property type="match status" value="1"/>
</dbReference>
<feature type="compositionally biased region" description="Polar residues" evidence="1">
    <location>
        <begin position="23"/>
        <end position="40"/>
    </location>
</feature>
<evidence type="ECO:0000256" key="2">
    <source>
        <dbReference type="SAM" id="SignalP"/>
    </source>
</evidence>
<dbReference type="SUPFAM" id="SSF55797">
    <property type="entry name" value="PR-1-like"/>
    <property type="match status" value="1"/>
</dbReference>
<dbReference type="AlphaFoldDB" id="W4EKW9"/>
<keyword evidence="5" id="KW-1185">Reference proteome</keyword>
<dbReference type="NCBIfam" id="TIGR02909">
    <property type="entry name" value="spore_YkwD"/>
    <property type="match status" value="1"/>
</dbReference>
<feature type="region of interest" description="Disordered" evidence="1">
    <location>
        <begin position="67"/>
        <end position="129"/>
    </location>
</feature>
<accession>W4EKW9</accession>
<sequence length="254" mass="27200">MKKWLLPMSLVMLMGVQAGTAEASASTNSTDTVKQTQTTYKGAKPCKVTYKFNSKTNKYTYKYNCNTSKPSGGNTSKPENKPSNGNSNNSGNNSSNGNTGNSGNSSSNGNTGNSGSNSSNSNNSTSSTVDQFEQKVIELTNVERQKAGLAALKSDKALMGAAREKSLDMQKNKYFSHTSPTFGSPFDRMKALGIKYSAAGENIAMGQKTPEEVVKGWMNSPGHRANIMSTSFTHIGVGYAANGNYWTQQFIKAK</sequence>
<comment type="caution">
    <text evidence="4">The sequence shown here is derived from an EMBL/GenBank/DDBJ whole genome shotgun (WGS) entry which is preliminary data.</text>
</comment>
<evidence type="ECO:0000313" key="4">
    <source>
        <dbReference type="EMBL" id="ETT80894.1"/>
    </source>
</evidence>
<dbReference type="PANTHER" id="PTHR31157">
    <property type="entry name" value="SCP DOMAIN-CONTAINING PROTEIN"/>
    <property type="match status" value="1"/>
</dbReference>
<feature type="signal peptide" evidence="2">
    <location>
        <begin position="1"/>
        <end position="23"/>
    </location>
</feature>
<protein>
    <recommendedName>
        <fullName evidence="3">SCP domain-containing protein</fullName>
    </recommendedName>
</protein>
<dbReference type="EMBL" id="ASQA01000042">
    <property type="protein sequence ID" value="ETT80894.1"/>
    <property type="molecule type" value="Genomic_DNA"/>
</dbReference>
<dbReference type="InterPro" id="IPR014044">
    <property type="entry name" value="CAP_dom"/>
</dbReference>
<dbReference type="Proteomes" id="UP000019062">
    <property type="component" value="Unassembled WGS sequence"/>
</dbReference>
<organism evidence="4 5">
    <name type="scientific">Viridibacillus arenosi FSL R5-213</name>
    <dbReference type="NCBI Taxonomy" id="1227360"/>
    <lineage>
        <taxon>Bacteria</taxon>
        <taxon>Bacillati</taxon>
        <taxon>Bacillota</taxon>
        <taxon>Bacilli</taxon>
        <taxon>Bacillales</taxon>
        <taxon>Caryophanaceae</taxon>
        <taxon>Viridibacillus</taxon>
    </lineage>
</organism>
<dbReference type="InterPro" id="IPR035940">
    <property type="entry name" value="CAP_sf"/>
</dbReference>
<dbReference type="Pfam" id="PF00188">
    <property type="entry name" value="CAP"/>
    <property type="match status" value="1"/>
</dbReference>
<dbReference type="CDD" id="cd05379">
    <property type="entry name" value="CAP_bacterial"/>
    <property type="match status" value="1"/>
</dbReference>
<evidence type="ECO:0000313" key="5">
    <source>
        <dbReference type="Proteomes" id="UP000019062"/>
    </source>
</evidence>
<feature type="compositionally biased region" description="Polar residues" evidence="1">
    <location>
        <begin position="67"/>
        <end position="77"/>
    </location>
</feature>
<feature type="chain" id="PRO_5004840840" description="SCP domain-containing protein" evidence="2">
    <location>
        <begin position="24"/>
        <end position="254"/>
    </location>
</feature>
<feature type="domain" description="SCP" evidence="3">
    <location>
        <begin position="138"/>
        <end position="250"/>
    </location>
</feature>
<gene>
    <name evidence="4" type="ORF">C176_19304</name>
</gene>
<dbReference type="InterPro" id="IPR014258">
    <property type="entry name" value="CAP_domain_YkwD-like"/>
</dbReference>
<evidence type="ECO:0000259" key="3">
    <source>
        <dbReference type="Pfam" id="PF00188"/>
    </source>
</evidence>
<name>W4EKW9_9BACL</name>
<dbReference type="RefSeq" id="WP_038189897.1">
    <property type="nucleotide sequence ID" value="NZ_ASQA01000042.1"/>
</dbReference>
<dbReference type="Gene3D" id="3.40.33.10">
    <property type="entry name" value="CAP"/>
    <property type="match status" value="1"/>
</dbReference>
<evidence type="ECO:0000256" key="1">
    <source>
        <dbReference type="SAM" id="MobiDB-lite"/>
    </source>
</evidence>
<dbReference type="PATRIC" id="fig|1227360.4.peg.3921"/>
<feature type="compositionally biased region" description="Low complexity" evidence="1">
    <location>
        <begin position="83"/>
        <end position="128"/>
    </location>
</feature>
<keyword evidence="2" id="KW-0732">Signal</keyword>
<dbReference type="eggNOG" id="COG2340">
    <property type="taxonomic scope" value="Bacteria"/>
</dbReference>